<dbReference type="InterPro" id="IPR011006">
    <property type="entry name" value="CheY-like_superfamily"/>
</dbReference>
<dbReference type="Gene3D" id="3.40.50.2300">
    <property type="match status" value="1"/>
</dbReference>
<dbReference type="Gene3D" id="6.10.250.690">
    <property type="match status" value="1"/>
</dbReference>
<dbReference type="SMART" id="SM00448">
    <property type="entry name" value="REC"/>
    <property type="match status" value="1"/>
</dbReference>
<dbReference type="Pfam" id="PF00486">
    <property type="entry name" value="Trans_reg_C"/>
    <property type="match status" value="1"/>
</dbReference>
<dbReference type="PANTHER" id="PTHR48111">
    <property type="entry name" value="REGULATOR OF RPOS"/>
    <property type="match status" value="1"/>
</dbReference>
<feature type="domain" description="Response regulatory" evidence="8">
    <location>
        <begin position="36"/>
        <end position="149"/>
    </location>
</feature>
<organism evidence="10 11">
    <name type="scientific">Asanoa hainanensis</name>
    <dbReference type="NCBI Taxonomy" id="560556"/>
    <lineage>
        <taxon>Bacteria</taxon>
        <taxon>Bacillati</taxon>
        <taxon>Actinomycetota</taxon>
        <taxon>Actinomycetes</taxon>
        <taxon>Micromonosporales</taxon>
        <taxon>Micromonosporaceae</taxon>
        <taxon>Asanoa</taxon>
    </lineage>
</organism>
<dbReference type="FunFam" id="3.40.50.2300:FF:000001">
    <property type="entry name" value="DNA-binding response regulator PhoB"/>
    <property type="match status" value="1"/>
</dbReference>
<dbReference type="InterPro" id="IPR016032">
    <property type="entry name" value="Sig_transdc_resp-reg_C-effctor"/>
</dbReference>
<evidence type="ECO:0000256" key="4">
    <source>
        <dbReference type="ARBA" id="ARBA00023125"/>
    </source>
</evidence>
<feature type="domain" description="OmpR/PhoB-type" evidence="9">
    <location>
        <begin position="160"/>
        <end position="259"/>
    </location>
</feature>
<dbReference type="InterPro" id="IPR039420">
    <property type="entry name" value="WalR-like"/>
</dbReference>
<evidence type="ECO:0000256" key="5">
    <source>
        <dbReference type="ARBA" id="ARBA00023163"/>
    </source>
</evidence>
<proteinExistence type="predicted"/>
<dbReference type="GO" id="GO:0000156">
    <property type="term" value="F:phosphorelay response regulator activity"/>
    <property type="evidence" value="ECO:0007669"/>
    <property type="project" value="TreeGrafter"/>
</dbReference>
<evidence type="ECO:0000256" key="6">
    <source>
        <dbReference type="PROSITE-ProRule" id="PRU00169"/>
    </source>
</evidence>
<gene>
    <name evidence="10" type="ORF">SAMN05421812_12387</name>
</gene>
<sequence length="259" mass="28371">MTATIRVAEQTYRETAAGQGWFDPHPSGQDASMSRRMLLVEDDVAVQRVLTLALREEGFDIVVASTGTEALEHLGRNQVDVVLLDLMLPDVDGLEVCRKVRQSSDVPLIIVTARTDSHDVVAGLEAGADDYVVKPFVAKVLAARVRALLRRAGAPGETEPSAVTVGPLEIRPAEAVVLRDGAQVALTRTEFQLLVELARRTGEVVSRTDLLQRVWGYDYLGDGRLVDVHVRRLRGKVERDPGNPRHLLTVRGLGYKLVA</sequence>
<keyword evidence="5" id="KW-0804">Transcription</keyword>
<dbReference type="GO" id="GO:0005829">
    <property type="term" value="C:cytosol"/>
    <property type="evidence" value="ECO:0007669"/>
    <property type="project" value="TreeGrafter"/>
</dbReference>
<dbReference type="InterPro" id="IPR001789">
    <property type="entry name" value="Sig_transdc_resp-reg_receiver"/>
</dbReference>
<name>A0A239PG02_9ACTN</name>
<dbReference type="InterPro" id="IPR036388">
    <property type="entry name" value="WH-like_DNA-bd_sf"/>
</dbReference>
<dbReference type="AlphaFoldDB" id="A0A239PG02"/>
<evidence type="ECO:0000256" key="7">
    <source>
        <dbReference type="PROSITE-ProRule" id="PRU01091"/>
    </source>
</evidence>
<keyword evidence="4 7" id="KW-0238">DNA-binding</keyword>
<protein>
    <submittedName>
        <fullName evidence="10">DNA-binding response regulator, OmpR family, contains REC and winged-helix (WHTH) domain</fullName>
    </submittedName>
</protein>
<dbReference type="EMBL" id="FZPH01000023">
    <property type="protein sequence ID" value="SNT65534.1"/>
    <property type="molecule type" value="Genomic_DNA"/>
</dbReference>
<evidence type="ECO:0000313" key="11">
    <source>
        <dbReference type="Proteomes" id="UP000198362"/>
    </source>
</evidence>
<keyword evidence="2" id="KW-0902">Two-component regulatory system</keyword>
<accession>A0A239PG02</accession>
<dbReference type="FunFam" id="1.10.10.10:FF:000018">
    <property type="entry name" value="DNA-binding response regulator ResD"/>
    <property type="match status" value="1"/>
</dbReference>
<dbReference type="SMART" id="SM00862">
    <property type="entry name" value="Trans_reg_C"/>
    <property type="match status" value="1"/>
</dbReference>
<dbReference type="Pfam" id="PF00072">
    <property type="entry name" value="Response_reg"/>
    <property type="match status" value="1"/>
</dbReference>
<evidence type="ECO:0000256" key="2">
    <source>
        <dbReference type="ARBA" id="ARBA00023012"/>
    </source>
</evidence>
<evidence type="ECO:0000259" key="8">
    <source>
        <dbReference type="PROSITE" id="PS50110"/>
    </source>
</evidence>
<keyword evidence="3" id="KW-0805">Transcription regulation</keyword>
<keyword evidence="1 6" id="KW-0597">Phosphoprotein</keyword>
<dbReference type="GO" id="GO:0006355">
    <property type="term" value="P:regulation of DNA-templated transcription"/>
    <property type="evidence" value="ECO:0007669"/>
    <property type="project" value="InterPro"/>
</dbReference>
<dbReference type="PROSITE" id="PS51755">
    <property type="entry name" value="OMPR_PHOB"/>
    <property type="match status" value="1"/>
</dbReference>
<dbReference type="CDD" id="cd17574">
    <property type="entry name" value="REC_OmpR"/>
    <property type="match status" value="1"/>
</dbReference>
<feature type="DNA-binding region" description="OmpR/PhoB-type" evidence="7">
    <location>
        <begin position="160"/>
        <end position="259"/>
    </location>
</feature>
<dbReference type="PROSITE" id="PS50110">
    <property type="entry name" value="RESPONSE_REGULATORY"/>
    <property type="match status" value="1"/>
</dbReference>
<dbReference type="SUPFAM" id="SSF46894">
    <property type="entry name" value="C-terminal effector domain of the bipartite response regulators"/>
    <property type="match status" value="1"/>
</dbReference>
<evidence type="ECO:0000256" key="3">
    <source>
        <dbReference type="ARBA" id="ARBA00023015"/>
    </source>
</evidence>
<dbReference type="Gene3D" id="1.10.10.10">
    <property type="entry name" value="Winged helix-like DNA-binding domain superfamily/Winged helix DNA-binding domain"/>
    <property type="match status" value="1"/>
</dbReference>
<reference evidence="10 11" key="1">
    <citation type="submission" date="2017-06" db="EMBL/GenBank/DDBJ databases">
        <authorList>
            <person name="Kim H.J."/>
            <person name="Triplett B.A."/>
        </authorList>
    </citation>
    <scope>NUCLEOTIDE SEQUENCE [LARGE SCALE GENOMIC DNA]</scope>
    <source>
        <strain evidence="10 11">CGMCC 4.5593</strain>
    </source>
</reference>
<keyword evidence="11" id="KW-1185">Reference proteome</keyword>
<feature type="modified residue" description="4-aspartylphosphate" evidence="6">
    <location>
        <position position="85"/>
    </location>
</feature>
<dbReference type="Proteomes" id="UP000198362">
    <property type="component" value="Unassembled WGS sequence"/>
</dbReference>
<dbReference type="SUPFAM" id="SSF52172">
    <property type="entry name" value="CheY-like"/>
    <property type="match status" value="1"/>
</dbReference>
<dbReference type="CDD" id="cd00383">
    <property type="entry name" value="trans_reg_C"/>
    <property type="match status" value="1"/>
</dbReference>
<dbReference type="GO" id="GO:0032993">
    <property type="term" value="C:protein-DNA complex"/>
    <property type="evidence" value="ECO:0007669"/>
    <property type="project" value="TreeGrafter"/>
</dbReference>
<evidence type="ECO:0000259" key="9">
    <source>
        <dbReference type="PROSITE" id="PS51755"/>
    </source>
</evidence>
<evidence type="ECO:0000313" key="10">
    <source>
        <dbReference type="EMBL" id="SNT65534.1"/>
    </source>
</evidence>
<dbReference type="PANTHER" id="PTHR48111:SF21">
    <property type="entry name" value="DNA-BINDING DUAL MASTER TRANSCRIPTIONAL REGULATOR RPAA"/>
    <property type="match status" value="1"/>
</dbReference>
<dbReference type="GO" id="GO:0000976">
    <property type="term" value="F:transcription cis-regulatory region binding"/>
    <property type="evidence" value="ECO:0007669"/>
    <property type="project" value="TreeGrafter"/>
</dbReference>
<evidence type="ECO:0000256" key="1">
    <source>
        <dbReference type="ARBA" id="ARBA00022553"/>
    </source>
</evidence>
<dbReference type="InterPro" id="IPR001867">
    <property type="entry name" value="OmpR/PhoB-type_DNA-bd"/>
</dbReference>